<evidence type="ECO:0000313" key="3">
    <source>
        <dbReference type="Proteomes" id="UP001163846"/>
    </source>
</evidence>
<evidence type="ECO:0000313" key="2">
    <source>
        <dbReference type="EMBL" id="KAJ3836173.1"/>
    </source>
</evidence>
<name>A0AA38P515_9AGAR</name>
<gene>
    <name evidence="2" type="ORF">F5878DRAFT_274170</name>
</gene>
<reference evidence="2" key="1">
    <citation type="submission" date="2022-08" db="EMBL/GenBank/DDBJ databases">
        <authorList>
            <consortium name="DOE Joint Genome Institute"/>
            <person name="Min B."/>
            <person name="Riley R."/>
            <person name="Sierra-Patev S."/>
            <person name="Naranjo-Ortiz M."/>
            <person name="Looney B."/>
            <person name="Konkel Z."/>
            <person name="Slot J.C."/>
            <person name="Sakamoto Y."/>
            <person name="Steenwyk J.L."/>
            <person name="Rokas A."/>
            <person name="Carro J."/>
            <person name="Camarero S."/>
            <person name="Ferreira P."/>
            <person name="Molpeceres G."/>
            <person name="Ruiz-Duenas F.J."/>
            <person name="Serrano A."/>
            <person name="Henrissat B."/>
            <person name="Drula E."/>
            <person name="Hughes K.W."/>
            <person name="Mata J.L."/>
            <person name="Ishikawa N.K."/>
            <person name="Vargas-Isla R."/>
            <person name="Ushijima S."/>
            <person name="Smith C.A."/>
            <person name="Ahrendt S."/>
            <person name="Andreopoulos W."/>
            <person name="He G."/>
            <person name="Labutti K."/>
            <person name="Lipzen A."/>
            <person name="Ng V."/>
            <person name="Sandor L."/>
            <person name="Barry K."/>
            <person name="Martinez A.T."/>
            <person name="Xiao Y."/>
            <person name="Gibbons J.G."/>
            <person name="Terashima K."/>
            <person name="Hibbett D.S."/>
            <person name="Grigoriev I.V."/>
        </authorList>
    </citation>
    <scope>NUCLEOTIDE SEQUENCE</scope>
    <source>
        <strain evidence="2">TFB9207</strain>
    </source>
</reference>
<dbReference type="EMBL" id="MU806343">
    <property type="protein sequence ID" value="KAJ3836173.1"/>
    <property type="molecule type" value="Genomic_DNA"/>
</dbReference>
<accession>A0AA38P515</accession>
<feature type="region of interest" description="Disordered" evidence="1">
    <location>
        <begin position="295"/>
        <end position="338"/>
    </location>
</feature>
<dbReference type="Proteomes" id="UP001163846">
    <property type="component" value="Unassembled WGS sequence"/>
</dbReference>
<evidence type="ECO:0000256" key="1">
    <source>
        <dbReference type="SAM" id="MobiDB-lite"/>
    </source>
</evidence>
<feature type="compositionally biased region" description="Acidic residues" evidence="1">
    <location>
        <begin position="299"/>
        <end position="311"/>
    </location>
</feature>
<sequence>MGMLKDDTMTHLNNHAFFTLPPEIHTHIFTLACTPNATRGCISGPSYCTASYTGIALSLVSKYIRAASAPARYRAVVIYGWREMLAFERILSRLGHTHSRVRYLTLVADEMPQDPDSLLSECVPTTSSNSSSSSSSSSSSALSPNSSSGVSHKLISEQKLLQVIAKILRRVGRDLYELEIGFQAIENVESPLKYLSVTGTGPHSPHSPLFFPCLDMMFYACPPSNELPWGMCMTSTKLSSSISAIPIHMITTSTESSSGSPANPDPDLVSPAFICPRLKELTVVCYDSCTSNGHFSSDVPEDGTEEEEDMERGESLRDEAEGQATEDSEGGVVQDQDLGTQTKFPSLVTLTLLASTPAQALTTLDMGEVAWDVGSNFEIDVGGLRRNITNTASTEEYEHMLDASETERSRSTDGPGNLRFVILRPKTRWNERWESLREVARRQREDKVEVERSEGGDCALKGVLDARVDIFVLKPGEQFDFDTTISIEV</sequence>
<protein>
    <submittedName>
        <fullName evidence="2">Uncharacterized protein</fullName>
    </submittedName>
</protein>
<dbReference type="AlphaFoldDB" id="A0AA38P515"/>
<keyword evidence="3" id="KW-1185">Reference proteome</keyword>
<organism evidence="2 3">
    <name type="scientific">Lentinula raphanica</name>
    <dbReference type="NCBI Taxonomy" id="153919"/>
    <lineage>
        <taxon>Eukaryota</taxon>
        <taxon>Fungi</taxon>
        <taxon>Dikarya</taxon>
        <taxon>Basidiomycota</taxon>
        <taxon>Agaricomycotina</taxon>
        <taxon>Agaricomycetes</taxon>
        <taxon>Agaricomycetidae</taxon>
        <taxon>Agaricales</taxon>
        <taxon>Marasmiineae</taxon>
        <taxon>Omphalotaceae</taxon>
        <taxon>Lentinula</taxon>
    </lineage>
</organism>
<feature type="region of interest" description="Disordered" evidence="1">
    <location>
        <begin position="118"/>
        <end position="145"/>
    </location>
</feature>
<proteinExistence type="predicted"/>
<comment type="caution">
    <text evidence="2">The sequence shown here is derived from an EMBL/GenBank/DDBJ whole genome shotgun (WGS) entry which is preliminary data.</text>
</comment>
<feature type="compositionally biased region" description="Low complexity" evidence="1">
    <location>
        <begin position="127"/>
        <end position="145"/>
    </location>
</feature>